<reference evidence="1 2" key="1">
    <citation type="submission" date="2014-12" db="EMBL/GenBank/DDBJ databases">
        <title>Mercury Reductase activity and rhizosphere competence traits in the genome of root associated Photobacterium halotolerans MELD1.</title>
        <authorList>
            <person name="Mathew D.C."/>
            <person name="Huang C.-C."/>
        </authorList>
    </citation>
    <scope>NUCLEOTIDE SEQUENCE [LARGE SCALE GENOMIC DNA]</scope>
    <source>
        <strain evidence="1 2">MELD1</strain>
    </source>
</reference>
<protein>
    <submittedName>
        <fullName evidence="1">Transcriptional regulator</fullName>
    </submittedName>
</protein>
<keyword evidence="2" id="KW-1185">Reference proteome</keyword>
<dbReference type="AlphaFoldDB" id="A0A0F5VJY3"/>
<comment type="caution">
    <text evidence="1">The sequence shown here is derived from an EMBL/GenBank/DDBJ whole genome shotgun (WGS) entry which is preliminary data.</text>
</comment>
<evidence type="ECO:0000313" key="2">
    <source>
        <dbReference type="Proteomes" id="UP000033633"/>
    </source>
</evidence>
<name>A0A0F5VJY3_9GAMM</name>
<accession>A0A0F5VJY3</accession>
<dbReference type="Proteomes" id="UP000033633">
    <property type="component" value="Unassembled WGS sequence"/>
</dbReference>
<organism evidence="1 2">
    <name type="scientific">Photobacterium halotolerans</name>
    <dbReference type="NCBI Taxonomy" id="265726"/>
    <lineage>
        <taxon>Bacteria</taxon>
        <taxon>Pseudomonadati</taxon>
        <taxon>Pseudomonadota</taxon>
        <taxon>Gammaproteobacteria</taxon>
        <taxon>Vibrionales</taxon>
        <taxon>Vibrionaceae</taxon>
        <taxon>Photobacterium</taxon>
    </lineage>
</organism>
<dbReference type="PATRIC" id="fig|265726.11.peg.168"/>
<sequence length="69" mass="7700">MINKTNRFSHNVADVYCSCHHCGHRFVMALAYAHTLSPSAKTTQELAISLIKALPPEARQGLNQQLSMF</sequence>
<gene>
    <name evidence="1" type="ORF">KY46_00785</name>
</gene>
<evidence type="ECO:0000313" key="1">
    <source>
        <dbReference type="EMBL" id="KKD01785.1"/>
    </source>
</evidence>
<dbReference type="EMBL" id="JWYV01000001">
    <property type="protein sequence ID" value="KKD01785.1"/>
    <property type="molecule type" value="Genomic_DNA"/>
</dbReference>
<proteinExistence type="predicted"/>